<reference evidence="1" key="1">
    <citation type="submission" date="2018-05" db="EMBL/GenBank/DDBJ databases">
        <authorList>
            <person name="Lanie J.A."/>
            <person name="Ng W.-L."/>
            <person name="Kazmierczak K.M."/>
            <person name="Andrzejewski T.M."/>
            <person name="Davidsen T.M."/>
            <person name="Wayne K.J."/>
            <person name="Tettelin H."/>
            <person name="Glass J.I."/>
            <person name="Rusch D."/>
            <person name="Podicherti R."/>
            <person name="Tsui H.-C.T."/>
            <person name="Winkler M.E."/>
        </authorList>
    </citation>
    <scope>NUCLEOTIDE SEQUENCE</scope>
</reference>
<sequence>MEFSKFLSSNKIVSRQYAIEHNLPRYFTGKPCINGHIAERYTKKTRCVD</sequence>
<evidence type="ECO:0000313" key="1">
    <source>
        <dbReference type="EMBL" id="SVD04139.1"/>
    </source>
</evidence>
<dbReference type="EMBL" id="UINC01125960">
    <property type="protein sequence ID" value="SVD04139.1"/>
    <property type="molecule type" value="Genomic_DNA"/>
</dbReference>
<feature type="non-terminal residue" evidence="1">
    <location>
        <position position="49"/>
    </location>
</feature>
<accession>A0A382S2H7</accession>
<dbReference type="AlphaFoldDB" id="A0A382S2H7"/>
<name>A0A382S2H7_9ZZZZ</name>
<organism evidence="1">
    <name type="scientific">marine metagenome</name>
    <dbReference type="NCBI Taxonomy" id="408172"/>
    <lineage>
        <taxon>unclassified sequences</taxon>
        <taxon>metagenomes</taxon>
        <taxon>ecological metagenomes</taxon>
    </lineage>
</organism>
<proteinExistence type="predicted"/>
<protein>
    <submittedName>
        <fullName evidence="1">Uncharacterized protein</fullName>
    </submittedName>
</protein>
<gene>
    <name evidence="1" type="ORF">METZ01_LOCUS356993</name>
</gene>